<dbReference type="SMART" id="SM00729">
    <property type="entry name" value="Elp3"/>
    <property type="match status" value="1"/>
</dbReference>
<dbReference type="PANTHER" id="PTHR43076">
    <property type="entry name" value="FO SYNTHASE (COFH)"/>
    <property type="match status" value="1"/>
</dbReference>
<dbReference type="GO" id="GO:0046872">
    <property type="term" value="F:metal ion binding"/>
    <property type="evidence" value="ECO:0007669"/>
    <property type="project" value="UniProtKB-KW"/>
</dbReference>
<dbReference type="AlphaFoldDB" id="A0A484HG51"/>
<dbReference type="SFLD" id="SFLDG01064">
    <property type="entry name" value="F420__menaquinone_cofactor_bio"/>
    <property type="match status" value="1"/>
</dbReference>
<dbReference type="SFLD" id="SFLDF00343">
    <property type="entry name" value="aminofutalosine_synthase_(mqnE"/>
    <property type="match status" value="1"/>
</dbReference>
<dbReference type="Pfam" id="PF19288">
    <property type="entry name" value="CofH_C"/>
    <property type="match status" value="1"/>
</dbReference>
<evidence type="ECO:0000256" key="8">
    <source>
        <dbReference type="SAM" id="MobiDB-lite"/>
    </source>
</evidence>
<comment type="cofactor">
    <cofactor evidence="6">
        <name>[4Fe-4S] cluster</name>
        <dbReference type="ChEBI" id="CHEBI:49883"/>
    </cofactor>
    <text evidence="6">Binds 1 [4Fe-4S] cluster. The cluster is coordinated with 3 cysteines and an exchangeable S-adenosyl-L-methionine.</text>
</comment>
<dbReference type="PANTHER" id="PTHR43076:SF7">
    <property type="entry name" value="AMINODEOXYFUTALOSINE SYNTHASE"/>
    <property type="match status" value="1"/>
</dbReference>
<feature type="binding site" evidence="7">
    <location>
        <position position="197"/>
    </location>
    <ligand>
        <name>S-adenosyl-L-methionine</name>
        <dbReference type="ChEBI" id="CHEBI:59789"/>
    </ligand>
</feature>
<dbReference type="GO" id="GO:0044689">
    <property type="term" value="F:7,8-didemethyl-8-hydroxy-5-deazariboflavin synthase activity"/>
    <property type="evidence" value="ECO:0007669"/>
    <property type="project" value="TreeGrafter"/>
</dbReference>
<organism evidence="10">
    <name type="scientific">uncultured Desulfobacteraceae bacterium</name>
    <dbReference type="NCBI Taxonomy" id="218296"/>
    <lineage>
        <taxon>Bacteria</taxon>
        <taxon>Pseudomonadati</taxon>
        <taxon>Thermodesulfobacteriota</taxon>
        <taxon>Desulfobacteria</taxon>
        <taxon>Desulfobacterales</taxon>
        <taxon>Desulfobacteraceae</taxon>
        <taxon>environmental samples</taxon>
    </lineage>
</organism>
<accession>A0A484HG51</accession>
<feature type="binding site" evidence="6">
    <location>
        <position position="85"/>
    </location>
    <ligand>
        <name>[4Fe-4S] cluster</name>
        <dbReference type="ChEBI" id="CHEBI:49883"/>
        <note>4Fe-4S-S-AdoMet</note>
    </ligand>
</feature>
<keyword evidence="1 6" id="KW-0004">4Fe-4S</keyword>
<feature type="domain" description="Radical SAM core" evidence="9">
    <location>
        <begin position="71"/>
        <end position="297"/>
    </location>
</feature>
<dbReference type="PIRSF" id="PIRSF004762">
    <property type="entry name" value="CHP00423"/>
    <property type="match status" value="1"/>
</dbReference>
<sequence>MTKHTPPAQTPSSRKLPDRIDSPGLKDIAAKVDAGVPVSRKDAAVMLKTHDILDLGIIADHIRTRLYGKSTFYSVNMNLNYTNVCELRCPLCAYSCDKDDENAFVLSLDEIENRMTRAAPLEIDEVHIVGGLNPDIEPDYYENMLRLIKKIRPDIHIVAFTAAEYDYFAKRNGLSLKEIFARFMDSGLGALPGGGAEIFAERVREKIAPKKISGDRWLEVMAAAHESGLKANATMLYNHIENDDDIIDHLSRLRDFQDKTPVFKTFLPLLFHRENTEIKSRKDATGFDDIRIYATSRIFLHNFPHIKALWMYLGEKTAQILQAFGVDDLGGTYHNEKVVHAAGADTSDFGTESFMRRLISRAGFEPRRTAADYRERKNP</sequence>
<evidence type="ECO:0000256" key="7">
    <source>
        <dbReference type="PIRSR" id="PIRSR004762-2"/>
    </source>
</evidence>
<name>A0A484HG51_9BACT</name>
<evidence type="ECO:0000256" key="5">
    <source>
        <dbReference type="ARBA" id="ARBA00023014"/>
    </source>
</evidence>
<evidence type="ECO:0000259" key="9">
    <source>
        <dbReference type="PROSITE" id="PS51918"/>
    </source>
</evidence>
<dbReference type="SUPFAM" id="SSF102114">
    <property type="entry name" value="Radical SAM enzymes"/>
    <property type="match status" value="1"/>
</dbReference>
<dbReference type="PROSITE" id="PS51918">
    <property type="entry name" value="RADICAL_SAM"/>
    <property type="match status" value="1"/>
</dbReference>
<evidence type="ECO:0000256" key="6">
    <source>
        <dbReference type="PIRSR" id="PIRSR004762-1"/>
    </source>
</evidence>
<dbReference type="Pfam" id="PF04055">
    <property type="entry name" value="Radical_SAM"/>
    <property type="match status" value="1"/>
</dbReference>
<keyword evidence="2 6" id="KW-0949">S-adenosyl-L-methionine</keyword>
<dbReference type="InterPro" id="IPR006638">
    <property type="entry name" value="Elp3/MiaA/NifB-like_rSAM"/>
</dbReference>
<feature type="binding site" evidence="6">
    <location>
        <position position="89"/>
    </location>
    <ligand>
        <name>[4Fe-4S] cluster</name>
        <dbReference type="ChEBI" id="CHEBI:49883"/>
        <note>4Fe-4S-S-AdoMet</note>
    </ligand>
</feature>
<dbReference type="GO" id="GO:0051539">
    <property type="term" value="F:4 iron, 4 sulfur cluster binding"/>
    <property type="evidence" value="ECO:0007669"/>
    <property type="project" value="UniProtKB-KW"/>
</dbReference>
<dbReference type="NCBIfam" id="TIGR00423">
    <property type="entry name" value="CofH family radical SAM protein"/>
    <property type="match status" value="1"/>
</dbReference>
<protein>
    <submittedName>
        <fullName evidence="10">Aminofutalosine synthase MqnE</fullName>
    </submittedName>
</protein>
<dbReference type="SFLD" id="SFLDS00029">
    <property type="entry name" value="Radical_SAM"/>
    <property type="match status" value="1"/>
</dbReference>
<feature type="binding site" evidence="7">
    <location>
        <position position="267"/>
    </location>
    <ligand>
        <name>S-adenosyl-L-methionine</name>
        <dbReference type="ChEBI" id="CHEBI:59789"/>
    </ligand>
</feature>
<gene>
    <name evidence="10" type="ORF">EPICR_30135</name>
</gene>
<dbReference type="InterPro" id="IPR013785">
    <property type="entry name" value="Aldolase_TIM"/>
</dbReference>
<keyword evidence="3" id="KW-0479">Metal-binding</keyword>
<evidence type="ECO:0000256" key="3">
    <source>
        <dbReference type="ARBA" id="ARBA00022723"/>
    </source>
</evidence>
<dbReference type="InterPro" id="IPR058240">
    <property type="entry name" value="rSAM_sf"/>
</dbReference>
<proteinExistence type="predicted"/>
<evidence type="ECO:0000256" key="4">
    <source>
        <dbReference type="ARBA" id="ARBA00023004"/>
    </source>
</evidence>
<dbReference type="GO" id="GO:0016765">
    <property type="term" value="F:transferase activity, transferring alkyl or aryl (other than methyl) groups"/>
    <property type="evidence" value="ECO:0007669"/>
    <property type="project" value="InterPro"/>
</dbReference>
<dbReference type="InterPro" id="IPR007197">
    <property type="entry name" value="rSAM"/>
</dbReference>
<evidence type="ECO:0000256" key="1">
    <source>
        <dbReference type="ARBA" id="ARBA00022485"/>
    </source>
</evidence>
<feature type="region of interest" description="Disordered" evidence="8">
    <location>
        <begin position="1"/>
        <end position="22"/>
    </location>
</feature>
<evidence type="ECO:0000256" key="2">
    <source>
        <dbReference type="ARBA" id="ARBA00022691"/>
    </source>
</evidence>
<dbReference type="InterPro" id="IPR045567">
    <property type="entry name" value="CofH/MnqC-like_C"/>
</dbReference>
<dbReference type="Gene3D" id="3.20.20.70">
    <property type="entry name" value="Aldolase class I"/>
    <property type="match status" value="1"/>
</dbReference>
<keyword evidence="5 6" id="KW-0411">Iron-sulfur</keyword>
<keyword evidence="4 6" id="KW-0408">Iron</keyword>
<dbReference type="SFLD" id="SFLDG01389">
    <property type="entry name" value="menaquinone_synthsis_involved"/>
    <property type="match status" value="1"/>
</dbReference>
<dbReference type="InterPro" id="IPR034405">
    <property type="entry name" value="F420"/>
</dbReference>
<evidence type="ECO:0000313" key="10">
    <source>
        <dbReference type="EMBL" id="VEN74202.1"/>
    </source>
</evidence>
<dbReference type="InterPro" id="IPR020050">
    <property type="entry name" value="FO_synthase_su2"/>
</dbReference>
<reference evidence="10" key="1">
    <citation type="submission" date="2019-01" db="EMBL/GenBank/DDBJ databases">
        <authorList>
            <consortium name="Genoscope - CEA"/>
            <person name="William W."/>
        </authorList>
    </citation>
    <scope>NUCLEOTIDE SEQUENCE</scope>
    <source>
        <strain evidence="10">CR-1</strain>
    </source>
</reference>
<feature type="binding site" evidence="6">
    <location>
        <position position="92"/>
    </location>
    <ligand>
        <name>[4Fe-4S] cluster</name>
        <dbReference type="ChEBI" id="CHEBI:49883"/>
        <note>4Fe-4S-S-AdoMet</note>
    </ligand>
</feature>
<dbReference type="CDD" id="cd01335">
    <property type="entry name" value="Radical_SAM"/>
    <property type="match status" value="1"/>
</dbReference>
<dbReference type="EMBL" id="CAACVI010000023">
    <property type="protein sequence ID" value="VEN74202.1"/>
    <property type="molecule type" value="Genomic_DNA"/>
</dbReference>